<name>A0ABU0JBW8_9HYPH</name>
<sequence length="338" mass="36700">MRRAVEVALVILLALAVALLSAWGALALWYRLPAPEPVRALAAGAFALLGLGVIALLFGAWRWPALLGFAAVFAMLLVWWSTIEPPAAADWAPDVARQVTGTLDGDMLTLTNVRAFAWRTGDEAEEHWETRRYDLAGLRTLDLFLSYWDGPQMAHLILSFGFEGGEQLAWSIEVRRSRGGAFSPIADLFKSNPLVIVAAEERDVVGVRSNLRGEDVQLYRLAVPPAAIRALLLEYVADANALAATPQFYNSLTSNCTTVVVKMMHAVGASVPFDWRLIVNGYLPGYAYDRGVLDTSLPLAELRARAHIDERARAGGLGPDFSQRIRAGVPSPSGVPAP</sequence>
<evidence type="ECO:0000259" key="3">
    <source>
        <dbReference type="Pfam" id="PF13387"/>
    </source>
</evidence>
<dbReference type="RefSeq" id="WP_307277490.1">
    <property type="nucleotide sequence ID" value="NZ_JAUSVX010000010.1"/>
</dbReference>
<evidence type="ECO:0000256" key="2">
    <source>
        <dbReference type="SAM" id="Phobius"/>
    </source>
</evidence>
<dbReference type="Pfam" id="PF13387">
    <property type="entry name" value="Lnb_N"/>
    <property type="match status" value="1"/>
</dbReference>
<protein>
    <recommendedName>
        <fullName evidence="3">Lnb N-terminal periplasmic domain-containing protein</fullName>
    </recommendedName>
</protein>
<gene>
    <name evidence="4" type="ORF">QO011_004795</name>
</gene>
<feature type="domain" description="Lnb N-terminal periplasmic" evidence="3">
    <location>
        <begin position="125"/>
        <end position="280"/>
    </location>
</feature>
<feature type="transmembrane region" description="Helical" evidence="2">
    <location>
        <begin position="65"/>
        <end position="83"/>
    </location>
</feature>
<keyword evidence="5" id="KW-1185">Reference proteome</keyword>
<evidence type="ECO:0000313" key="4">
    <source>
        <dbReference type="EMBL" id="MDQ0471768.1"/>
    </source>
</evidence>
<organism evidence="4 5">
    <name type="scientific">Labrys wisconsinensis</name>
    <dbReference type="NCBI Taxonomy" id="425677"/>
    <lineage>
        <taxon>Bacteria</taxon>
        <taxon>Pseudomonadati</taxon>
        <taxon>Pseudomonadota</taxon>
        <taxon>Alphaproteobacteria</taxon>
        <taxon>Hyphomicrobiales</taxon>
        <taxon>Xanthobacteraceae</taxon>
        <taxon>Labrys</taxon>
    </lineage>
</organism>
<reference evidence="4 5" key="1">
    <citation type="submission" date="2023-07" db="EMBL/GenBank/DDBJ databases">
        <title>Genomic Encyclopedia of Type Strains, Phase IV (KMG-IV): sequencing the most valuable type-strain genomes for metagenomic binning, comparative biology and taxonomic classification.</title>
        <authorList>
            <person name="Goeker M."/>
        </authorList>
    </citation>
    <scope>NUCLEOTIDE SEQUENCE [LARGE SCALE GENOMIC DNA]</scope>
    <source>
        <strain evidence="4 5">DSM 19619</strain>
    </source>
</reference>
<dbReference type="InterPro" id="IPR025178">
    <property type="entry name" value="Lnb_N"/>
</dbReference>
<evidence type="ECO:0000256" key="1">
    <source>
        <dbReference type="SAM" id="MobiDB-lite"/>
    </source>
</evidence>
<feature type="transmembrane region" description="Helical" evidence="2">
    <location>
        <begin position="37"/>
        <end position="58"/>
    </location>
</feature>
<proteinExistence type="predicted"/>
<keyword evidence="2" id="KW-1133">Transmembrane helix</keyword>
<accession>A0ABU0JBW8</accession>
<keyword evidence="2" id="KW-0812">Transmembrane</keyword>
<dbReference type="Proteomes" id="UP001242480">
    <property type="component" value="Unassembled WGS sequence"/>
</dbReference>
<comment type="caution">
    <text evidence="4">The sequence shown here is derived from an EMBL/GenBank/DDBJ whole genome shotgun (WGS) entry which is preliminary data.</text>
</comment>
<dbReference type="EMBL" id="JAUSVX010000010">
    <property type="protein sequence ID" value="MDQ0471768.1"/>
    <property type="molecule type" value="Genomic_DNA"/>
</dbReference>
<feature type="region of interest" description="Disordered" evidence="1">
    <location>
        <begin position="315"/>
        <end position="338"/>
    </location>
</feature>
<evidence type="ECO:0000313" key="5">
    <source>
        <dbReference type="Proteomes" id="UP001242480"/>
    </source>
</evidence>
<keyword evidence="2" id="KW-0472">Membrane</keyword>